<evidence type="ECO:0008006" key="2">
    <source>
        <dbReference type="Google" id="ProtNLM"/>
    </source>
</evidence>
<dbReference type="Gene3D" id="3.90.550.10">
    <property type="entry name" value="Spore Coat Polysaccharide Biosynthesis Protein SpsA, Chain A"/>
    <property type="match status" value="1"/>
</dbReference>
<dbReference type="InterPro" id="IPR029044">
    <property type="entry name" value="Nucleotide-diphossugar_trans"/>
</dbReference>
<name>X1BA48_9ZZZZ</name>
<gene>
    <name evidence="1" type="ORF">S01H4_27949</name>
</gene>
<comment type="caution">
    <text evidence="1">The sequence shown here is derived from an EMBL/GenBank/DDBJ whole genome shotgun (WGS) entry which is preliminary data.</text>
</comment>
<feature type="non-terminal residue" evidence="1">
    <location>
        <position position="1"/>
    </location>
</feature>
<dbReference type="AlphaFoldDB" id="X1BA48"/>
<organism evidence="1">
    <name type="scientific">marine sediment metagenome</name>
    <dbReference type="NCBI Taxonomy" id="412755"/>
    <lineage>
        <taxon>unclassified sequences</taxon>
        <taxon>metagenomes</taxon>
        <taxon>ecological metagenomes</taxon>
    </lineage>
</organism>
<protein>
    <recommendedName>
        <fullName evidence="2">MobA-like NTP transferase domain-containing protein</fullName>
    </recommendedName>
</protein>
<accession>X1BA48</accession>
<evidence type="ECO:0000313" key="1">
    <source>
        <dbReference type="EMBL" id="GAG80978.1"/>
    </source>
</evidence>
<dbReference type="EMBL" id="BART01013776">
    <property type="protein sequence ID" value="GAG80978.1"/>
    <property type="molecule type" value="Genomic_DNA"/>
</dbReference>
<dbReference type="SUPFAM" id="SSF53448">
    <property type="entry name" value="Nucleotide-diphospho-sugar transferases"/>
    <property type="match status" value="1"/>
</dbReference>
<reference evidence="1" key="1">
    <citation type="journal article" date="2014" name="Front. Microbiol.">
        <title>High frequency of phylogenetically diverse reductive dehalogenase-homologous genes in deep subseafloor sedimentary metagenomes.</title>
        <authorList>
            <person name="Kawai M."/>
            <person name="Futagami T."/>
            <person name="Toyoda A."/>
            <person name="Takaki Y."/>
            <person name="Nishi S."/>
            <person name="Hori S."/>
            <person name="Arai W."/>
            <person name="Tsubouchi T."/>
            <person name="Morono Y."/>
            <person name="Uchiyama I."/>
            <person name="Ito T."/>
            <person name="Fujiyama A."/>
            <person name="Inagaki F."/>
            <person name="Takami H."/>
        </authorList>
    </citation>
    <scope>NUCLEOTIDE SEQUENCE</scope>
    <source>
        <strain evidence="1">Expedition CK06-06</strain>
    </source>
</reference>
<sequence length="180" mass="21503">EILKKISKNIFLSAYDNFQIQTYKKTLTKFDFLSFILDDYSILGGETIRSPLLGIYSSFKYLLRTKFKKIFIISCDLPLINYRVLILMLKESLNFDCCIPRWKNGYLEPLFAVYPIEKGYLMAKQNLKLKKFRLRKLLNEDWKINFVSIEDKIKNYDNELTTFYNINKEEDLEKLKTKLS</sequence>
<proteinExistence type="predicted"/>